<evidence type="ECO:0000256" key="1">
    <source>
        <dbReference type="SAM" id="MobiDB-lite"/>
    </source>
</evidence>
<accession>A0A0F7SNK8</accession>
<feature type="region of interest" description="Disordered" evidence="1">
    <location>
        <begin position="227"/>
        <end position="246"/>
    </location>
</feature>
<feature type="compositionally biased region" description="Polar residues" evidence="1">
    <location>
        <begin position="787"/>
        <end position="805"/>
    </location>
</feature>
<feature type="compositionally biased region" description="Polar residues" evidence="1">
    <location>
        <begin position="1116"/>
        <end position="1134"/>
    </location>
</feature>
<feature type="region of interest" description="Disordered" evidence="1">
    <location>
        <begin position="86"/>
        <end position="218"/>
    </location>
</feature>
<dbReference type="EMBL" id="LN483157">
    <property type="protein sequence ID" value="CED83617.1"/>
    <property type="molecule type" value="Genomic_DNA"/>
</dbReference>
<feature type="region of interest" description="Disordered" evidence="1">
    <location>
        <begin position="1089"/>
        <end position="1144"/>
    </location>
</feature>
<feature type="compositionally biased region" description="Basic and acidic residues" evidence="1">
    <location>
        <begin position="90"/>
        <end position="99"/>
    </location>
</feature>
<feature type="compositionally biased region" description="Polar residues" evidence="1">
    <location>
        <begin position="187"/>
        <end position="214"/>
    </location>
</feature>
<feature type="region of interest" description="Disordered" evidence="1">
    <location>
        <begin position="778"/>
        <end position="809"/>
    </location>
</feature>
<organism evidence="2">
    <name type="scientific">Phaffia rhodozyma</name>
    <name type="common">Yeast</name>
    <name type="synonym">Xanthophyllomyces dendrorhous</name>
    <dbReference type="NCBI Taxonomy" id="264483"/>
    <lineage>
        <taxon>Eukaryota</taxon>
        <taxon>Fungi</taxon>
        <taxon>Dikarya</taxon>
        <taxon>Basidiomycota</taxon>
        <taxon>Agaricomycotina</taxon>
        <taxon>Tremellomycetes</taxon>
        <taxon>Cystofilobasidiales</taxon>
        <taxon>Mrakiaceae</taxon>
        <taxon>Phaffia</taxon>
    </lineage>
</organism>
<feature type="compositionally biased region" description="Low complexity" evidence="1">
    <location>
        <begin position="236"/>
        <end position="246"/>
    </location>
</feature>
<feature type="compositionally biased region" description="Polar residues" evidence="1">
    <location>
        <begin position="448"/>
        <end position="457"/>
    </location>
</feature>
<feature type="compositionally biased region" description="Low complexity" evidence="1">
    <location>
        <begin position="1092"/>
        <end position="1106"/>
    </location>
</feature>
<feature type="compositionally biased region" description="Low complexity" evidence="1">
    <location>
        <begin position="30"/>
        <end position="39"/>
    </location>
</feature>
<feature type="compositionally biased region" description="Low complexity" evidence="1">
    <location>
        <begin position="10"/>
        <end position="21"/>
    </location>
</feature>
<reference evidence="2" key="1">
    <citation type="submission" date="2014-08" db="EMBL/GenBank/DDBJ databases">
        <authorList>
            <person name="Sharma Rahul"/>
            <person name="Thines Marco"/>
        </authorList>
    </citation>
    <scope>NUCLEOTIDE SEQUENCE</scope>
</reference>
<sequence>MSSIFPPNYTLSRSSTTTTDSHFPGGTDMSSPSSSVFSTPCSSSSSLSTLVDPVPNVGRPSVFDYFAPKVTLMNDKQDSLGLHAKFLRRNKSDRSRSSEEPAMLTPTPTTPTEQVTLGVRKERSFTSPLAGRKSKVALQESHHHSSSSLPQVTTPEKVPSQLTQPEIPTPVPSQSRRRWSISPSSPLYNTVYQQAPPSSEPSGQATSTTKPSNPSVRRLSLDLRSSSAPDINKHTLGSSPLPSPSLSINGNQAGHFKMSKSSAGGARRRIAQDTDESAYASFESCINGALAHEKKAKSYGDAVESSAKAFHHFTRANDLLTLALDQRPDDFEALIYKASLIHIMSSRFYLASESLMALQSILAKLRSALSDPITEKVVPPSLYIAAQFQKARCVYLLATLSQEIHLSLVPRSTWTGECGELAREAVVLWQGVIDNQLAVIRQSAQLSNQPQTQSLQPESDPVDPLEPDAGVRERRRGSIANKRFELDQLFESYIELYQAAKFCAGLTTDVFNSDRFFDIAERALELALILLNPIKTSNILSVVSRFSFSSAHLLTTPPSPTSPISRGTDFSFSVQPELLTSARASVLLKLGPLKMDRFGHTLLVCPQIPFNQNQVTCILSIMEGLATQLADVYTNSSSSYSCTTNDSSATLESRSSPLYSSIANNSTPTRAEAKHFTTLAYTNLADAQFLTAHLSKRAWKKKALTAASKAGSRRGSAASLATSPSHIPGDLAARRRSSANMVGYEDPVGASTAAAAAAAAAAVVVEGDKHRTIEEVEEIEEDAGSRSKLTPQSPLSQNRPTSCISSGEDRSSFYPNHQLHLPQLATQSPRNTLSMSMTQYRRTSMASIVSASSSFSTGWDGGMCTPPLLGLSISPSDHPIVPLTVQTAEWVKLLALPESTSPSYLSANALSTSPTYSIASALSATPAPAGPSLAQLAWDHLTATLAPRVAAAREGKVALLVTAEVYATWAAKEVGWDWITEGKSRPHGFLSTPIQGNVFVSQHAAIGQNAIFTLLRTIWHKAVTTASADLSREEKAHAKERVERIILCLRSELGIGSYDLTRFKVGVERFEGDFEQVESLYWSGVSRTLKESGCSSSSSSNPSSTRMSKDRDRDQTGPSRSSMDLVGSRSSLSHAPSHVARLRV</sequence>
<evidence type="ECO:0000313" key="2">
    <source>
        <dbReference type="EMBL" id="CED83617.1"/>
    </source>
</evidence>
<feature type="compositionally biased region" description="Polar residues" evidence="1">
    <location>
        <begin position="149"/>
        <end position="166"/>
    </location>
</feature>
<feature type="region of interest" description="Disordered" evidence="1">
    <location>
        <begin position="448"/>
        <end position="472"/>
    </location>
</feature>
<feature type="region of interest" description="Disordered" evidence="1">
    <location>
        <begin position="1"/>
        <end position="39"/>
    </location>
</feature>
<proteinExistence type="predicted"/>
<name>A0A0F7SNK8_PHARH</name>
<dbReference type="AlphaFoldDB" id="A0A0F7SNK8"/>
<protein>
    <submittedName>
        <fullName evidence="2">Uncharacterized protein</fullName>
    </submittedName>
</protein>